<sequence>MDNYLSEAMQYQAKHTDEIFKRLRPRYDYWQNEYSFLRYTRNFVGNYRQVVEINFSWWDYDGSNWYVVRIIDPETGQVTRYRKIKRQPINGFRQQVILIEAKGGGSNEPKTEEPGG</sequence>
<accession>A0A5P8M5X0</accession>
<evidence type="ECO:0000313" key="1">
    <source>
        <dbReference type="EMBL" id="QFR23635.1"/>
    </source>
</evidence>
<reference evidence="1 2" key="1">
    <citation type="submission" date="2019-10" db="EMBL/GenBank/DDBJ databases">
        <title>The completed genome of Lactobacillus harbinensis M1.</title>
        <authorList>
            <person name="Zheng Y."/>
        </authorList>
    </citation>
    <scope>NUCLEOTIDE SEQUENCE [LARGE SCALE GENOMIC DNA]</scope>
    <source>
        <strain evidence="1 2">M1</strain>
    </source>
</reference>
<organism evidence="1 2">
    <name type="scientific">Schleiferilactobacillus harbinensis</name>
    <dbReference type="NCBI Taxonomy" id="304207"/>
    <lineage>
        <taxon>Bacteria</taxon>
        <taxon>Bacillati</taxon>
        <taxon>Bacillota</taxon>
        <taxon>Bacilli</taxon>
        <taxon>Lactobacillales</taxon>
        <taxon>Lactobacillaceae</taxon>
        <taxon>Schleiferilactobacillus</taxon>
    </lineage>
</organism>
<name>A0A5P8M5X0_9LACO</name>
<proteinExistence type="predicted"/>
<dbReference type="EMBL" id="CP045143">
    <property type="protein sequence ID" value="QFR23635.1"/>
    <property type="molecule type" value="Genomic_DNA"/>
</dbReference>
<protein>
    <submittedName>
        <fullName evidence="1">Uncharacterized protein</fullName>
    </submittedName>
</protein>
<evidence type="ECO:0000313" key="2">
    <source>
        <dbReference type="Proteomes" id="UP000326779"/>
    </source>
</evidence>
<dbReference type="AlphaFoldDB" id="A0A5P8M5X0"/>
<dbReference type="KEGG" id="lhb:D1010_09565"/>
<gene>
    <name evidence="1" type="ORF">D1010_09565</name>
</gene>
<dbReference type="Proteomes" id="UP000326779">
    <property type="component" value="Chromosome"/>
</dbReference>
<dbReference type="RefSeq" id="WP_152260837.1">
    <property type="nucleotide sequence ID" value="NZ_CP045143.1"/>
</dbReference>